<protein>
    <submittedName>
        <fullName evidence="2">Uncharacterized protein</fullName>
    </submittedName>
</protein>
<evidence type="ECO:0000313" key="3">
    <source>
        <dbReference type="Proteomes" id="UP001516400"/>
    </source>
</evidence>
<evidence type="ECO:0000313" key="2">
    <source>
        <dbReference type="EMBL" id="KAL3282583.1"/>
    </source>
</evidence>
<feature type="region of interest" description="Disordered" evidence="1">
    <location>
        <begin position="67"/>
        <end position="144"/>
    </location>
</feature>
<name>A0ABD2NV51_9CUCU</name>
<organism evidence="2 3">
    <name type="scientific">Cryptolaemus montrouzieri</name>
    <dbReference type="NCBI Taxonomy" id="559131"/>
    <lineage>
        <taxon>Eukaryota</taxon>
        <taxon>Metazoa</taxon>
        <taxon>Ecdysozoa</taxon>
        <taxon>Arthropoda</taxon>
        <taxon>Hexapoda</taxon>
        <taxon>Insecta</taxon>
        <taxon>Pterygota</taxon>
        <taxon>Neoptera</taxon>
        <taxon>Endopterygota</taxon>
        <taxon>Coleoptera</taxon>
        <taxon>Polyphaga</taxon>
        <taxon>Cucujiformia</taxon>
        <taxon>Coccinelloidea</taxon>
        <taxon>Coccinellidae</taxon>
        <taxon>Scymninae</taxon>
        <taxon>Scymnini</taxon>
        <taxon>Cryptolaemus</taxon>
    </lineage>
</organism>
<accession>A0ABD2NV51</accession>
<dbReference type="InterPro" id="IPR011993">
    <property type="entry name" value="PH-like_dom_sf"/>
</dbReference>
<proteinExistence type="predicted"/>
<feature type="compositionally biased region" description="Basic and acidic residues" evidence="1">
    <location>
        <begin position="114"/>
        <end position="131"/>
    </location>
</feature>
<comment type="caution">
    <text evidence="2">The sequence shown here is derived from an EMBL/GenBank/DDBJ whole genome shotgun (WGS) entry which is preliminary data.</text>
</comment>
<dbReference type="Gene3D" id="2.30.29.30">
    <property type="entry name" value="Pleckstrin-homology domain (PH domain)/Phosphotyrosine-binding domain (PTB)"/>
    <property type="match status" value="1"/>
</dbReference>
<reference evidence="2 3" key="1">
    <citation type="journal article" date="2021" name="BMC Biol.">
        <title>Horizontally acquired antibacterial genes associated with adaptive radiation of ladybird beetles.</title>
        <authorList>
            <person name="Li H.S."/>
            <person name="Tang X.F."/>
            <person name="Huang Y.H."/>
            <person name="Xu Z.Y."/>
            <person name="Chen M.L."/>
            <person name="Du X.Y."/>
            <person name="Qiu B.Y."/>
            <person name="Chen P.T."/>
            <person name="Zhang W."/>
            <person name="Slipinski A."/>
            <person name="Escalona H.E."/>
            <person name="Waterhouse R.M."/>
            <person name="Zwick A."/>
            <person name="Pang H."/>
        </authorList>
    </citation>
    <scope>NUCLEOTIDE SEQUENCE [LARGE SCALE GENOMIC DNA]</scope>
    <source>
        <strain evidence="2">SYSU2018</strain>
    </source>
</reference>
<gene>
    <name evidence="2" type="ORF">HHI36_005759</name>
</gene>
<dbReference type="InterPro" id="IPR052223">
    <property type="entry name" value="Actin_Cytoskeleton_Reg"/>
</dbReference>
<keyword evidence="3" id="KW-1185">Reference proteome</keyword>
<dbReference type="PANTHER" id="PTHR17271">
    <property type="entry name" value="PLECKSTRIN HOMOLOGY PH DOMAIN-CONTAINING PROTEIN"/>
    <property type="match status" value="1"/>
</dbReference>
<dbReference type="PANTHER" id="PTHR17271:SF1">
    <property type="entry name" value="PROTEIN OUTSPREAD"/>
    <property type="match status" value="1"/>
</dbReference>
<dbReference type="Proteomes" id="UP001516400">
    <property type="component" value="Unassembled WGS sequence"/>
</dbReference>
<dbReference type="SUPFAM" id="SSF50729">
    <property type="entry name" value="PH domain-like"/>
    <property type="match status" value="1"/>
</dbReference>
<dbReference type="AlphaFoldDB" id="A0ABD2NV51"/>
<feature type="compositionally biased region" description="Polar residues" evidence="1">
    <location>
        <begin position="98"/>
        <end position="111"/>
    </location>
</feature>
<sequence>MHPDTIPQGSVDMSKVLEVTAAEQITGHPHSVALTSPDRVTFIKAASREDARWWVELLAMFPRRHKRNATFPGGRASPSLPQLGRSASPQPPRPRLLSCTTSGPSPRTNFETPPLKEERESPPKDDQRPKWLPEPTKVMPIEVIPPPIRNGKSAVNFILHFN</sequence>
<evidence type="ECO:0000256" key="1">
    <source>
        <dbReference type="SAM" id="MobiDB-lite"/>
    </source>
</evidence>
<dbReference type="EMBL" id="JABFTP020000144">
    <property type="protein sequence ID" value="KAL3282583.1"/>
    <property type="molecule type" value="Genomic_DNA"/>
</dbReference>